<feature type="region of interest" description="Disordered" evidence="2">
    <location>
        <begin position="100"/>
        <end position="137"/>
    </location>
</feature>
<feature type="domain" description="Zn(2)-C6 fungal-type" evidence="3">
    <location>
        <begin position="62"/>
        <end position="94"/>
    </location>
</feature>
<dbReference type="AlphaFoldDB" id="A0A0A1T698"/>
<keyword evidence="1" id="KW-0539">Nucleus</keyword>
<organism evidence="4 5">
    <name type="scientific">[Torrubiella] hemipterigena</name>
    <dbReference type="NCBI Taxonomy" id="1531966"/>
    <lineage>
        <taxon>Eukaryota</taxon>
        <taxon>Fungi</taxon>
        <taxon>Dikarya</taxon>
        <taxon>Ascomycota</taxon>
        <taxon>Pezizomycotina</taxon>
        <taxon>Sordariomycetes</taxon>
        <taxon>Hypocreomycetidae</taxon>
        <taxon>Hypocreales</taxon>
        <taxon>Clavicipitaceae</taxon>
        <taxon>Clavicipitaceae incertae sedis</taxon>
        <taxon>'Torrubiella' clade</taxon>
    </lineage>
</organism>
<dbReference type="STRING" id="1531966.A0A0A1T698"/>
<evidence type="ECO:0000256" key="1">
    <source>
        <dbReference type="ARBA" id="ARBA00023242"/>
    </source>
</evidence>
<feature type="compositionally biased region" description="Polar residues" evidence="2">
    <location>
        <begin position="116"/>
        <end position="127"/>
    </location>
</feature>
<dbReference type="PROSITE" id="PS50048">
    <property type="entry name" value="ZN2_CY6_FUNGAL_2"/>
    <property type="match status" value="1"/>
</dbReference>
<evidence type="ECO:0000256" key="2">
    <source>
        <dbReference type="SAM" id="MobiDB-lite"/>
    </source>
</evidence>
<dbReference type="OrthoDB" id="4222821at2759"/>
<keyword evidence="5" id="KW-1185">Reference proteome</keyword>
<evidence type="ECO:0000313" key="4">
    <source>
        <dbReference type="EMBL" id="CEJ90339.1"/>
    </source>
</evidence>
<evidence type="ECO:0000259" key="3">
    <source>
        <dbReference type="PROSITE" id="PS50048"/>
    </source>
</evidence>
<dbReference type="PROSITE" id="PS00463">
    <property type="entry name" value="ZN2_CY6_FUNGAL_1"/>
    <property type="match status" value="1"/>
</dbReference>
<dbReference type="HOGENOM" id="CLU_578946_0_0_1"/>
<gene>
    <name evidence="4" type="ORF">VHEMI06130</name>
</gene>
<evidence type="ECO:0000313" key="5">
    <source>
        <dbReference type="Proteomes" id="UP000039046"/>
    </source>
</evidence>
<accession>A0A0A1T698</accession>
<dbReference type="InterPro" id="IPR001138">
    <property type="entry name" value="Zn2Cys6_DnaBD"/>
</dbReference>
<dbReference type="CDD" id="cd00067">
    <property type="entry name" value="GAL4"/>
    <property type="match status" value="1"/>
</dbReference>
<proteinExistence type="predicted"/>
<dbReference type="Pfam" id="PF00172">
    <property type="entry name" value="Zn_clus"/>
    <property type="match status" value="1"/>
</dbReference>
<dbReference type="Gene3D" id="4.10.240.10">
    <property type="entry name" value="Zn(2)-C6 fungal-type DNA-binding domain"/>
    <property type="match status" value="1"/>
</dbReference>
<dbReference type="EMBL" id="CDHN01000003">
    <property type="protein sequence ID" value="CEJ90339.1"/>
    <property type="molecule type" value="Genomic_DNA"/>
</dbReference>
<dbReference type="GO" id="GO:0008270">
    <property type="term" value="F:zinc ion binding"/>
    <property type="evidence" value="ECO:0007669"/>
    <property type="project" value="InterPro"/>
</dbReference>
<name>A0A0A1T698_9HYPO</name>
<dbReference type="InterPro" id="IPR036864">
    <property type="entry name" value="Zn2-C6_fun-type_DNA-bd_sf"/>
</dbReference>
<dbReference type="SUPFAM" id="SSF57701">
    <property type="entry name" value="Zn2/Cys6 DNA-binding domain"/>
    <property type="match status" value="1"/>
</dbReference>
<reference evidence="4 5" key="1">
    <citation type="journal article" date="2015" name="Genome Announc.">
        <title>Draft Genome Sequence and Gene Annotation of the Entomopathogenic Fungus Verticillium hemipterigenum.</title>
        <authorList>
            <person name="Horn F."/>
            <person name="Habel A."/>
            <person name="Scharf D.H."/>
            <person name="Dworschak J."/>
            <person name="Brakhage A.A."/>
            <person name="Guthke R."/>
            <person name="Hertweck C."/>
            <person name="Linde J."/>
        </authorList>
    </citation>
    <scope>NUCLEOTIDE SEQUENCE [LARGE SCALE GENOMIC DNA]</scope>
</reference>
<dbReference type="SMART" id="SM00066">
    <property type="entry name" value="GAL4"/>
    <property type="match status" value="1"/>
</dbReference>
<dbReference type="GO" id="GO:0000981">
    <property type="term" value="F:DNA-binding transcription factor activity, RNA polymerase II-specific"/>
    <property type="evidence" value="ECO:0007669"/>
    <property type="project" value="InterPro"/>
</dbReference>
<protein>
    <recommendedName>
        <fullName evidence="3">Zn(2)-C6 fungal-type domain-containing protein</fullName>
    </recommendedName>
</protein>
<dbReference type="Proteomes" id="UP000039046">
    <property type="component" value="Unassembled WGS sequence"/>
</dbReference>
<sequence length="472" mass="51457">MPMGDIYIARLRPCHWVIGGTVGYTQVLKHLLSAITHFFCNILIMVSDCGNGGNAYLSLRLSCDRCRLQKLKCSVPAGAKTCQRCTRARVPCIFGRRSASSTKNSCKRKDKEQDRLSTPPSQTSNETDAGIITPPVSTVSTMSPPLLPCTNLSNVKYDMTNDNGSLGDDTVSMKLLGVNLDYSKGADDGFTFDWLQPFDMDASNTFDVEHAQTNFTFESSPSSLGSYQMHRLPTDAMVVDNIAATSLSGDQRLMSLVAEIQQQLWKLEQLPWNAESSQCSLETYPIGSILDLSRQFRDTVEVTFNNASQSGVGGDHHTNNTSPAAPTILLVMCGYIWLMRLYNIVLDDFKRHLNYIPSEQGVEVGAHGIGNRAVAGDLGGGNTTPGGTSTLRWGDLTSIDAAIGLHQMSNAVRMMLSMLQDIESKLGNGAAAARDTAMIMLINLGRMQESSSDGFSQKAIMVKNLLRERIGL</sequence>